<dbReference type="OMA" id="GGCIWQE"/>
<sequence length="145" mass="15976">MPPPSNQRADIEPPPQVTKEATMGFITGAVRFGALSILAHLILSLPHPMHFTSSTSSSSNAANSKPPPPPPKPTPTPLIYRPLVSFSNSIAPMSRVYRGLTPQFKTFIQISIMTLGGCIWAEKRVGEYLDVVRKVKRAERRARDR</sequence>
<protein>
    <submittedName>
        <fullName evidence="3">Uncharacterized protein</fullName>
    </submittedName>
</protein>
<dbReference type="PANTHER" id="PTHR39153:SF1">
    <property type="entry name" value="AGR244WP"/>
    <property type="match status" value="1"/>
</dbReference>
<keyword evidence="2" id="KW-0812">Transmembrane</keyword>
<evidence type="ECO:0000313" key="4">
    <source>
        <dbReference type="Proteomes" id="UP000024533"/>
    </source>
</evidence>
<proteinExistence type="predicted"/>
<dbReference type="HOGENOM" id="CLU_123414_0_0_1"/>
<evidence type="ECO:0000313" key="3">
    <source>
        <dbReference type="EMBL" id="KDB26921.1"/>
    </source>
</evidence>
<keyword evidence="2" id="KW-0472">Membrane</keyword>
<dbReference type="InterPro" id="IPR038882">
    <property type="entry name" value="Rcf3"/>
</dbReference>
<feature type="transmembrane region" description="Helical" evidence="2">
    <location>
        <begin position="23"/>
        <end position="43"/>
    </location>
</feature>
<feature type="compositionally biased region" description="Pro residues" evidence="1">
    <location>
        <begin position="65"/>
        <end position="76"/>
    </location>
</feature>
<feature type="region of interest" description="Disordered" evidence="1">
    <location>
        <begin position="51"/>
        <end position="78"/>
    </location>
</feature>
<dbReference type="STRING" id="1215338.A0A059JGA1"/>
<dbReference type="AlphaFoldDB" id="A0A059JGA1"/>
<gene>
    <name evidence="3" type="ORF">H109_01324</name>
</gene>
<evidence type="ECO:0000256" key="2">
    <source>
        <dbReference type="SAM" id="Phobius"/>
    </source>
</evidence>
<dbReference type="OrthoDB" id="3979469at2759"/>
<reference evidence="3 4" key="1">
    <citation type="submission" date="2014-02" db="EMBL/GenBank/DDBJ databases">
        <title>The Genome Sequence of Trichophyton interdigitale MR816.</title>
        <authorList>
            <consortium name="The Broad Institute Genomics Platform"/>
            <person name="Cuomo C.A."/>
            <person name="White T.C."/>
            <person name="Graser Y."/>
            <person name="Martinez-Rossi N."/>
            <person name="Heitman J."/>
            <person name="Young S.K."/>
            <person name="Zeng Q."/>
            <person name="Gargeya S."/>
            <person name="Abouelleil A."/>
            <person name="Alvarado L."/>
            <person name="Chapman S.B."/>
            <person name="Gainer-Dewar J."/>
            <person name="Goldberg J."/>
            <person name="Griggs A."/>
            <person name="Gujja S."/>
            <person name="Hansen M."/>
            <person name="Howarth C."/>
            <person name="Imamovic A."/>
            <person name="Larimer J."/>
            <person name="Martinez D."/>
            <person name="Murphy C."/>
            <person name="Pearson M.D."/>
            <person name="Persinoti G."/>
            <person name="Poon T."/>
            <person name="Priest M."/>
            <person name="Roberts A.D."/>
            <person name="Saif S."/>
            <person name="Shea T.D."/>
            <person name="Sykes S.N."/>
            <person name="Wortman J."/>
            <person name="Nusbaum C."/>
            <person name="Birren B."/>
        </authorList>
    </citation>
    <scope>NUCLEOTIDE SEQUENCE [LARGE SCALE GENOMIC DNA]</scope>
    <source>
        <strain evidence="3 4">MR816</strain>
    </source>
</reference>
<organism evidence="3 4">
    <name type="scientific">Trichophyton interdigitale (strain MR816)</name>
    <dbReference type="NCBI Taxonomy" id="1215338"/>
    <lineage>
        <taxon>Eukaryota</taxon>
        <taxon>Fungi</taxon>
        <taxon>Dikarya</taxon>
        <taxon>Ascomycota</taxon>
        <taxon>Pezizomycotina</taxon>
        <taxon>Eurotiomycetes</taxon>
        <taxon>Eurotiomycetidae</taxon>
        <taxon>Onygenales</taxon>
        <taxon>Arthrodermataceae</taxon>
        <taxon>Trichophyton</taxon>
    </lineage>
</organism>
<dbReference type="EMBL" id="AOKY01000095">
    <property type="protein sequence ID" value="KDB26921.1"/>
    <property type="molecule type" value="Genomic_DNA"/>
</dbReference>
<accession>A0A059JGA1</accession>
<name>A0A059JGA1_TRIIM</name>
<evidence type="ECO:0000256" key="1">
    <source>
        <dbReference type="SAM" id="MobiDB-lite"/>
    </source>
</evidence>
<dbReference type="Proteomes" id="UP000024533">
    <property type="component" value="Unassembled WGS sequence"/>
</dbReference>
<feature type="compositionally biased region" description="Low complexity" evidence="1">
    <location>
        <begin position="51"/>
        <end position="64"/>
    </location>
</feature>
<dbReference type="PANTHER" id="PTHR39153">
    <property type="entry name" value="AGR244WP"/>
    <property type="match status" value="1"/>
</dbReference>
<keyword evidence="4" id="KW-1185">Reference proteome</keyword>
<keyword evidence="2" id="KW-1133">Transmembrane helix</keyword>
<comment type="caution">
    <text evidence="3">The sequence shown here is derived from an EMBL/GenBank/DDBJ whole genome shotgun (WGS) entry which is preliminary data.</text>
</comment>